<dbReference type="InterPro" id="IPR010730">
    <property type="entry name" value="HET"/>
</dbReference>
<dbReference type="PANTHER" id="PTHR33112:SF16">
    <property type="entry name" value="HETEROKARYON INCOMPATIBILITY DOMAIN-CONTAINING PROTEIN"/>
    <property type="match status" value="1"/>
</dbReference>
<gene>
    <name evidence="2" type="ORF">AYL99_03636</name>
</gene>
<evidence type="ECO:0000259" key="1">
    <source>
        <dbReference type="Pfam" id="PF06985"/>
    </source>
</evidence>
<accession>A0A178ZQG8</accession>
<organism evidence="2 3">
    <name type="scientific">Fonsecaea erecta</name>
    <dbReference type="NCBI Taxonomy" id="1367422"/>
    <lineage>
        <taxon>Eukaryota</taxon>
        <taxon>Fungi</taxon>
        <taxon>Dikarya</taxon>
        <taxon>Ascomycota</taxon>
        <taxon>Pezizomycotina</taxon>
        <taxon>Eurotiomycetes</taxon>
        <taxon>Chaetothyriomycetidae</taxon>
        <taxon>Chaetothyriales</taxon>
        <taxon>Herpotrichiellaceae</taxon>
        <taxon>Fonsecaea</taxon>
    </lineage>
</organism>
<dbReference type="RefSeq" id="XP_018694800.1">
    <property type="nucleotide sequence ID" value="XM_018835150.1"/>
</dbReference>
<dbReference type="Pfam" id="PF06985">
    <property type="entry name" value="HET"/>
    <property type="match status" value="1"/>
</dbReference>
<keyword evidence="3" id="KW-1185">Reference proteome</keyword>
<dbReference type="STRING" id="1367422.A0A178ZQG8"/>
<dbReference type="GeneID" id="30007805"/>
<evidence type="ECO:0000313" key="2">
    <source>
        <dbReference type="EMBL" id="OAP61433.1"/>
    </source>
</evidence>
<dbReference type="EMBL" id="LVYI01000003">
    <property type="protein sequence ID" value="OAP61433.1"/>
    <property type="molecule type" value="Genomic_DNA"/>
</dbReference>
<dbReference type="OrthoDB" id="5125733at2759"/>
<proteinExistence type="predicted"/>
<name>A0A178ZQG8_9EURO</name>
<reference evidence="2 3" key="1">
    <citation type="submission" date="2016-04" db="EMBL/GenBank/DDBJ databases">
        <title>Draft genome of Fonsecaea erecta CBS 125763.</title>
        <authorList>
            <person name="Weiss V.A."/>
            <person name="Vicente V.A."/>
            <person name="Raittz R.T."/>
            <person name="Moreno L.F."/>
            <person name="De Souza E.M."/>
            <person name="Pedrosa F.O."/>
            <person name="Steffens M.B."/>
            <person name="Faoro H."/>
            <person name="Tadra-Sfeir M.Z."/>
            <person name="Najafzadeh M.J."/>
            <person name="Felipe M.S."/>
            <person name="Teixeira M."/>
            <person name="Sun J."/>
            <person name="Xi L."/>
            <person name="Gomes R."/>
            <person name="De Azevedo C.M."/>
            <person name="Salgado C.G."/>
            <person name="Da Silva M.B."/>
            <person name="Nascimento M.F."/>
            <person name="Queiroz-Telles F."/>
            <person name="Attili D.S."/>
            <person name="Gorbushina A."/>
        </authorList>
    </citation>
    <scope>NUCLEOTIDE SEQUENCE [LARGE SCALE GENOMIC DNA]</scope>
    <source>
        <strain evidence="2 3">CBS 125763</strain>
    </source>
</reference>
<comment type="caution">
    <text evidence="2">The sequence shown here is derived from an EMBL/GenBank/DDBJ whole genome shotgun (WGS) entry which is preliminary data.</text>
</comment>
<evidence type="ECO:0000313" key="3">
    <source>
        <dbReference type="Proteomes" id="UP000078343"/>
    </source>
</evidence>
<dbReference type="PANTHER" id="PTHR33112">
    <property type="entry name" value="DOMAIN PROTEIN, PUTATIVE-RELATED"/>
    <property type="match status" value="1"/>
</dbReference>
<feature type="domain" description="Heterokaryon incompatibility" evidence="1">
    <location>
        <begin position="163"/>
        <end position="315"/>
    </location>
</feature>
<dbReference type="Proteomes" id="UP000078343">
    <property type="component" value="Unassembled WGS sequence"/>
</dbReference>
<dbReference type="AlphaFoldDB" id="A0A178ZQG8"/>
<sequence length="652" mass="73080">MTLCNFCDGYEIHPTLGASVSLPSYGQLEKNAAQGCEGCRFLRDTLRIEPKDSTKPADSEAPVFISQAWRRSWYLLSCPSLRSGEVIVAPCGAETFESDFVVPENPNDYRCWRTVRRWLDECIQHGCSAIADVPLPKRIIAVAEDERVPPRLFLPPPGTTGRFVALSHCWGKTTNMTKLLTENEAAWQHGIDVSALSQNFRDAMVVTRRLGFRYLWIDALCIVQDSAADWVEQSPQMASIYGTAALVVSAASAATSDEGFLRPRRSLCSPLLGPSRSKYLVAKTDVVGEYEWLRLPALSIVGRSVLNSRGWAAQERIMAARLLHYTTFEMIWECPKHCLFESTRPVIDEVSAPAYYTPDPFLRKAEMHKLVVQWQRAQLGPGARIHEAISNPNATLRAWFDCVQEFSPRQLTCSSDKLPAVAGLAVVFDYGLERAGAYLAGLWSGHLARCLAWQKQRSPEVSGVADCHAPSWSWASVGGRIQYAWEEAEHVLHTAIESSPWPSRHNPRLLDHHMVHAGESGPYMSVEEGSYIVLEGNCMDARRLGSNCEIMFDGRGYGWLLNGKPVFGDGPEDIVLMQLLWTTRNFHPENRLELCALLLRETESKDTFRRVGLVTYYLGREAGYVNGQFMTPMGLEESYNALGWQRRALKIV</sequence>
<protein>
    <recommendedName>
        <fullName evidence="1">Heterokaryon incompatibility domain-containing protein</fullName>
    </recommendedName>
</protein>